<dbReference type="Pfam" id="PF00135">
    <property type="entry name" value="COesterase"/>
    <property type="match status" value="2"/>
</dbReference>
<dbReference type="Proteomes" id="UP000759131">
    <property type="component" value="Unassembled WGS sequence"/>
</dbReference>
<protein>
    <recommendedName>
        <fullName evidence="4">Carboxylesterase type B domain-containing protein</fullName>
    </recommendedName>
</protein>
<dbReference type="OrthoDB" id="408631at2759"/>
<evidence type="ECO:0000259" key="4">
    <source>
        <dbReference type="Pfam" id="PF00135"/>
    </source>
</evidence>
<feature type="non-terminal residue" evidence="5">
    <location>
        <position position="1"/>
    </location>
</feature>
<proteinExistence type="inferred from homology"/>
<dbReference type="InterPro" id="IPR029058">
    <property type="entry name" value="AB_hydrolase_fold"/>
</dbReference>
<reference evidence="5" key="1">
    <citation type="submission" date="2020-11" db="EMBL/GenBank/DDBJ databases">
        <authorList>
            <person name="Tran Van P."/>
        </authorList>
    </citation>
    <scope>NUCLEOTIDE SEQUENCE</scope>
</reference>
<keyword evidence="6" id="KW-1185">Reference proteome</keyword>
<keyword evidence="2" id="KW-0325">Glycoprotein</keyword>
<evidence type="ECO:0000256" key="1">
    <source>
        <dbReference type="ARBA" id="ARBA00005964"/>
    </source>
</evidence>
<feature type="non-terminal residue" evidence="5">
    <location>
        <position position="764"/>
    </location>
</feature>
<feature type="domain" description="Carboxylesterase type B" evidence="4">
    <location>
        <begin position="622"/>
        <end position="760"/>
    </location>
</feature>
<feature type="region of interest" description="Disordered" evidence="3">
    <location>
        <begin position="36"/>
        <end position="60"/>
    </location>
</feature>
<dbReference type="AlphaFoldDB" id="A0A7R9KY74"/>
<evidence type="ECO:0000256" key="2">
    <source>
        <dbReference type="ARBA" id="ARBA00023180"/>
    </source>
</evidence>
<evidence type="ECO:0000256" key="3">
    <source>
        <dbReference type="SAM" id="MobiDB-lite"/>
    </source>
</evidence>
<gene>
    <name evidence="5" type="ORF">OSB1V03_LOCUS11704</name>
</gene>
<name>A0A7R9KY74_9ACAR</name>
<evidence type="ECO:0000313" key="6">
    <source>
        <dbReference type="Proteomes" id="UP000759131"/>
    </source>
</evidence>
<organism evidence="5">
    <name type="scientific">Medioppia subpectinata</name>
    <dbReference type="NCBI Taxonomy" id="1979941"/>
    <lineage>
        <taxon>Eukaryota</taxon>
        <taxon>Metazoa</taxon>
        <taxon>Ecdysozoa</taxon>
        <taxon>Arthropoda</taxon>
        <taxon>Chelicerata</taxon>
        <taxon>Arachnida</taxon>
        <taxon>Acari</taxon>
        <taxon>Acariformes</taxon>
        <taxon>Sarcoptiformes</taxon>
        <taxon>Oribatida</taxon>
        <taxon>Brachypylina</taxon>
        <taxon>Oppioidea</taxon>
        <taxon>Oppiidae</taxon>
        <taxon>Medioppia</taxon>
    </lineage>
</organism>
<dbReference type="PANTHER" id="PTHR43903">
    <property type="entry name" value="NEUROLIGIN"/>
    <property type="match status" value="1"/>
</dbReference>
<dbReference type="SUPFAM" id="SSF53474">
    <property type="entry name" value="alpha/beta-Hydrolases"/>
    <property type="match status" value="2"/>
</dbReference>
<dbReference type="InterPro" id="IPR002018">
    <property type="entry name" value="CarbesteraseB"/>
</dbReference>
<feature type="domain" description="Carboxylesterase type B" evidence="4">
    <location>
        <begin position="86"/>
        <end position="615"/>
    </location>
</feature>
<accession>A0A7R9KY74</accession>
<dbReference type="EMBL" id="CAJPIZ010009251">
    <property type="protein sequence ID" value="CAG2111725.1"/>
    <property type="molecule type" value="Genomic_DNA"/>
</dbReference>
<dbReference type="Gene3D" id="3.40.50.1820">
    <property type="entry name" value="alpha/beta hydrolase"/>
    <property type="match status" value="2"/>
</dbReference>
<comment type="similarity">
    <text evidence="1">Belongs to the type-B carboxylesterase/lipase family.</text>
</comment>
<evidence type="ECO:0000313" key="5">
    <source>
        <dbReference type="EMBL" id="CAD7631295.1"/>
    </source>
</evidence>
<feature type="compositionally biased region" description="Basic and acidic residues" evidence="3">
    <location>
        <begin position="36"/>
        <end position="49"/>
    </location>
</feature>
<sequence length="764" mass="87647">APVLCRALPNGQGQFNTPPPQRVFYEQWGHYHEYDPRNRPLESDRKPYDGYRSGVTPDPSRRRLIEDAGDLRCKEAIRQGLDEFITVNTNYGNVVGRMVYLHFWKNVTTFLGVPYARPPTREERLRFKPPQVPIQWGSRYALKYEDSCPQYIRYIGKDVGIPRTSEDCLYMNIFTPWAASKVRYPYPVMIYIHGGFFHYGSGNAFSGHMLAASQEVVVVTFNYRLGLLGYMATADNASAGNFGLLDQIQAINWVRENIINFNGDPDRITLFGPDAGAASAGLLAISPQTKKYVKRVIAQSGSAVADWALIRDPLYMRNTSVVAGYSFGCRTRHTYNLIECLKSRSALDLTATEVTPDVGWLAWGPVVDRWTRERTEQTVPDLPENLLSKNAIEFDPDFAYMSGVTRDEGSYFVFANEELKRNNYLVNEEILQKKAEEFVRIYNYTLDQESLIRAIKFMYMPWSDPNNLTLIRQGYIDMLTDAYFTAGNDKMVKLMLKNNVRTYMYALNYTIEGLNLPHWMGVPHDTEYLLASGAPFMDPRFFPAALNLNLADWTEADRNMSQLIMESWANFARYPSCRPGNPQLCGPTPYALFNTILWKPMDEKNLQYLSINSTNYTGYWQYMLTDAYFTAGNDKMVKLMLKNNVRTYMYALNYTIEGLNLPHWMGVPHDTEYLLASGAPFMDPRFFPAALNLNLADWTEADRNMSQLIMESWANFARYPSCRPGNPQLCGPTPYALFNTILWKPMDEKNLQYLSINSTNYTGY</sequence>
<dbReference type="InterPro" id="IPR051093">
    <property type="entry name" value="Neuroligin/BSAL"/>
</dbReference>
<dbReference type="EMBL" id="OC863826">
    <property type="protein sequence ID" value="CAD7631295.1"/>
    <property type="molecule type" value="Genomic_DNA"/>
</dbReference>